<evidence type="ECO:0000313" key="1">
    <source>
        <dbReference type="EMBL" id="KAJ1944384.1"/>
    </source>
</evidence>
<dbReference type="Proteomes" id="UP001150603">
    <property type="component" value="Unassembled WGS sequence"/>
</dbReference>
<organism evidence="1 2">
    <name type="scientific">Linderina macrospora</name>
    <dbReference type="NCBI Taxonomy" id="4868"/>
    <lineage>
        <taxon>Eukaryota</taxon>
        <taxon>Fungi</taxon>
        <taxon>Fungi incertae sedis</taxon>
        <taxon>Zoopagomycota</taxon>
        <taxon>Kickxellomycotina</taxon>
        <taxon>Kickxellomycetes</taxon>
        <taxon>Kickxellales</taxon>
        <taxon>Kickxellaceae</taxon>
        <taxon>Linderina</taxon>
    </lineage>
</organism>
<accession>A0ACC1JAT3</accession>
<sequence>MMASQGQWYLNSTDLLVNTTMKYSSIQTVPSGDNYTVYYNIEFTTTNAMANISCNDTDHGSMYRDNYYQITHAKQNMPNNPSDERYTTAIYDLQWSATSDTYEVSVLKLVDVRYHDSGPSILGYCSSLMYNAKIKLLVAELPSVDMKSTGRWDSIVDLGYGMSINVKGLFNKAITLCSIDAYNKPEARKCNWPNFKRVIGNYHQLVTQMFRDRSESPVYWRP</sequence>
<reference evidence="1" key="1">
    <citation type="submission" date="2022-07" db="EMBL/GenBank/DDBJ databases">
        <title>Phylogenomic reconstructions and comparative analyses of Kickxellomycotina fungi.</title>
        <authorList>
            <person name="Reynolds N.K."/>
            <person name="Stajich J.E."/>
            <person name="Barry K."/>
            <person name="Grigoriev I.V."/>
            <person name="Crous P."/>
            <person name="Smith M.E."/>
        </authorList>
    </citation>
    <scope>NUCLEOTIDE SEQUENCE</scope>
    <source>
        <strain evidence="1">NRRL 5244</strain>
    </source>
</reference>
<comment type="caution">
    <text evidence="1">The sequence shown here is derived from an EMBL/GenBank/DDBJ whole genome shotgun (WGS) entry which is preliminary data.</text>
</comment>
<name>A0ACC1JAT3_9FUNG</name>
<protein>
    <submittedName>
        <fullName evidence="1">Uncharacterized protein</fullName>
    </submittedName>
</protein>
<keyword evidence="2" id="KW-1185">Reference proteome</keyword>
<gene>
    <name evidence="1" type="ORF">FBU59_002613</name>
</gene>
<dbReference type="EMBL" id="JANBPW010001471">
    <property type="protein sequence ID" value="KAJ1944384.1"/>
    <property type="molecule type" value="Genomic_DNA"/>
</dbReference>
<proteinExistence type="predicted"/>
<evidence type="ECO:0000313" key="2">
    <source>
        <dbReference type="Proteomes" id="UP001150603"/>
    </source>
</evidence>